<sequence>MLFRSFFLEYCINIKNLNLKISWKEQPFYRKLILTLIFIIAMIGIPFIVVKNGSYYNYFLFLGLILILIGVGWDFTSHGQKELLPIIKKHSSQRMEVLLKLLEKYSIPISDKETINLLIEEVKEKKNANNPFIEVKKSMKIFTLLVVPLITLIVGKFSAKLTIKDSLPLLLIAIFICGIIMIVSPFLEDIVYWDKKYYDYLIDDLRQILIFNNKIKEKN</sequence>
<dbReference type="AlphaFoldDB" id="A0A0M1VT03"/>
<dbReference type="HOGENOM" id="CLU_1259902_0_0_0"/>
<keyword evidence="1" id="KW-0812">Transmembrane</keyword>
<organism evidence="2 3">
    <name type="scientific">Fusobacterium vincentii 4_1_13</name>
    <dbReference type="NCBI Taxonomy" id="469606"/>
    <lineage>
        <taxon>Bacteria</taxon>
        <taxon>Fusobacteriati</taxon>
        <taxon>Fusobacteriota</taxon>
        <taxon>Fusobacteriia</taxon>
        <taxon>Fusobacteriales</taxon>
        <taxon>Fusobacteriaceae</taxon>
        <taxon>Fusobacterium</taxon>
    </lineage>
</organism>
<evidence type="ECO:0000313" key="3">
    <source>
        <dbReference type="Proteomes" id="UP000004925"/>
    </source>
</evidence>
<comment type="caution">
    <text evidence="2">The sequence shown here is derived from an EMBL/GenBank/DDBJ whole genome shotgun (WGS) entry which is preliminary data.</text>
</comment>
<dbReference type="EMBL" id="ACDE02000013">
    <property type="protein sequence ID" value="EEO39728.1"/>
    <property type="molecule type" value="Genomic_DNA"/>
</dbReference>
<name>A0A0M1VT03_FUSVC</name>
<dbReference type="RefSeq" id="WP_008802619.1">
    <property type="nucleotide sequence ID" value="NZ_KQ235735.1"/>
</dbReference>
<dbReference type="eggNOG" id="ENOG502ZHA7">
    <property type="taxonomic scope" value="Bacteria"/>
</dbReference>
<evidence type="ECO:0000313" key="2">
    <source>
        <dbReference type="EMBL" id="EEO39728.1"/>
    </source>
</evidence>
<feature type="transmembrane region" description="Helical" evidence="1">
    <location>
        <begin position="169"/>
        <end position="187"/>
    </location>
</feature>
<reference evidence="2 3" key="1">
    <citation type="submission" date="2011-10" db="EMBL/GenBank/DDBJ databases">
        <title>The Genome Sequence of Fusobacterium sp. 4_1_13.</title>
        <authorList>
            <consortium name="The Broad Institute Genome Sequencing Platform"/>
            <person name="Earl A."/>
            <person name="Ward D."/>
            <person name="Feldgarden M."/>
            <person name="Gevers D."/>
            <person name="Strauss J."/>
            <person name="Ambrose C."/>
            <person name="Allen-Vercoe E."/>
            <person name="Young S.K."/>
            <person name="Zeng Q."/>
            <person name="Gargeya S."/>
            <person name="Fitzgerald M."/>
            <person name="Haas B."/>
            <person name="Abouelleil A."/>
            <person name="Alvarado L."/>
            <person name="Arachchi H.M."/>
            <person name="Berlin A."/>
            <person name="Brown A."/>
            <person name="Chapman S.B."/>
            <person name="Chen Z."/>
            <person name="Dunbar C."/>
            <person name="Freedman E."/>
            <person name="Gearin G."/>
            <person name="Goldberg J."/>
            <person name="Griggs A."/>
            <person name="Gujja S."/>
            <person name="Heiman D."/>
            <person name="Howarth C."/>
            <person name="Larson L."/>
            <person name="Lui A."/>
            <person name="MacDonald P.J."/>
            <person name="Montmayeur A."/>
            <person name="Murphy C."/>
            <person name="Neiman D."/>
            <person name="Pearson M."/>
            <person name="Priest M."/>
            <person name="Roberts A."/>
            <person name="Saif S."/>
            <person name="Shea T."/>
            <person name="Shenoy N."/>
            <person name="Sisk P."/>
            <person name="Stolte C."/>
            <person name="Sykes S."/>
            <person name="Wortman J."/>
            <person name="Nusbaum C."/>
            <person name="Birren B."/>
        </authorList>
    </citation>
    <scope>NUCLEOTIDE SEQUENCE [LARGE SCALE GENOMIC DNA]</scope>
    <source>
        <strain evidence="2 3">4_1_13</strain>
    </source>
</reference>
<feature type="transmembrane region" description="Helical" evidence="1">
    <location>
        <begin position="141"/>
        <end position="163"/>
    </location>
</feature>
<feature type="transmembrane region" description="Helical" evidence="1">
    <location>
        <begin position="28"/>
        <end position="49"/>
    </location>
</feature>
<accession>A0A0M1VT03</accession>
<dbReference type="Proteomes" id="UP000004925">
    <property type="component" value="Unassembled WGS sequence"/>
</dbReference>
<feature type="transmembrane region" description="Helical" evidence="1">
    <location>
        <begin position="55"/>
        <end position="75"/>
    </location>
</feature>
<keyword evidence="1" id="KW-1133">Transmembrane helix</keyword>
<gene>
    <name evidence="2" type="ORF">FSCG_00441</name>
</gene>
<evidence type="ECO:0000256" key="1">
    <source>
        <dbReference type="SAM" id="Phobius"/>
    </source>
</evidence>
<proteinExistence type="predicted"/>
<protein>
    <submittedName>
        <fullName evidence="2">Uncharacterized protein</fullName>
    </submittedName>
</protein>
<keyword evidence="1" id="KW-0472">Membrane</keyword>